<dbReference type="SMART" id="SM00450">
    <property type="entry name" value="RHOD"/>
    <property type="match status" value="1"/>
</dbReference>
<sequence>MGFLSRLFGKQEKKDLKTLVQQGAVILDVRTPQEFKSGHIPGAINIPVQQLQQQLHRLKKDKIIITCCASGARSAMARSILKQAGFAEVYNGGSWMRLHNQIR</sequence>
<dbReference type="FunFam" id="3.40.250.10:FF:000049">
    <property type="entry name" value="Phage shock protein E"/>
    <property type="match status" value="1"/>
</dbReference>
<dbReference type="PANTHER" id="PTHR43031:SF1">
    <property type="entry name" value="PYRIDINE NUCLEOTIDE-DISULPHIDE OXIDOREDUCTASE"/>
    <property type="match status" value="1"/>
</dbReference>
<dbReference type="OrthoDB" id="9808735at2"/>
<feature type="domain" description="Rhodanese" evidence="1">
    <location>
        <begin position="20"/>
        <end position="103"/>
    </location>
</feature>
<dbReference type="Gene3D" id="3.40.250.10">
    <property type="entry name" value="Rhodanese-like domain"/>
    <property type="match status" value="1"/>
</dbReference>
<dbReference type="InterPro" id="IPR001763">
    <property type="entry name" value="Rhodanese-like_dom"/>
</dbReference>
<keyword evidence="3" id="KW-1185">Reference proteome</keyword>
<dbReference type="Pfam" id="PF00581">
    <property type="entry name" value="Rhodanese"/>
    <property type="match status" value="1"/>
</dbReference>
<dbReference type="InterPro" id="IPR050229">
    <property type="entry name" value="GlpE_sulfurtransferase"/>
</dbReference>
<gene>
    <name evidence="2" type="ORF">SAMN05660895_1849</name>
</gene>
<dbReference type="Proteomes" id="UP000199537">
    <property type="component" value="Unassembled WGS sequence"/>
</dbReference>
<dbReference type="RefSeq" id="WP_092460047.1">
    <property type="nucleotide sequence ID" value="NZ_FPCJ01000001.1"/>
</dbReference>
<protein>
    <submittedName>
        <fullName evidence="2">Rhodanese-related sulfurtransferase</fullName>
    </submittedName>
</protein>
<dbReference type="EMBL" id="FPCJ01000001">
    <property type="protein sequence ID" value="SFV33911.1"/>
    <property type="molecule type" value="Genomic_DNA"/>
</dbReference>
<organism evidence="2 3">
    <name type="scientific">Thermoflavifilum thermophilum</name>
    <dbReference type="NCBI Taxonomy" id="1393122"/>
    <lineage>
        <taxon>Bacteria</taxon>
        <taxon>Pseudomonadati</taxon>
        <taxon>Bacteroidota</taxon>
        <taxon>Chitinophagia</taxon>
        <taxon>Chitinophagales</taxon>
        <taxon>Chitinophagaceae</taxon>
        <taxon>Thermoflavifilum</taxon>
    </lineage>
</organism>
<evidence type="ECO:0000313" key="3">
    <source>
        <dbReference type="Proteomes" id="UP000199537"/>
    </source>
</evidence>
<dbReference type="CDD" id="cd00158">
    <property type="entry name" value="RHOD"/>
    <property type="match status" value="1"/>
</dbReference>
<dbReference type="InterPro" id="IPR036873">
    <property type="entry name" value="Rhodanese-like_dom_sf"/>
</dbReference>
<keyword evidence="2" id="KW-0808">Transferase</keyword>
<evidence type="ECO:0000259" key="1">
    <source>
        <dbReference type="PROSITE" id="PS50206"/>
    </source>
</evidence>
<dbReference type="GO" id="GO:0004792">
    <property type="term" value="F:thiosulfate-cyanide sulfurtransferase activity"/>
    <property type="evidence" value="ECO:0007669"/>
    <property type="project" value="InterPro"/>
</dbReference>
<dbReference type="SUPFAM" id="SSF52821">
    <property type="entry name" value="Rhodanese/Cell cycle control phosphatase"/>
    <property type="match status" value="1"/>
</dbReference>
<name>A0A1I7NGX7_9BACT</name>
<dbReference type="PROSITE" id="PS50206">
    <property type="entry name" value="RHODANESE_3"/>
    <property type="match status" value="1"/>
</dbReference>
<proteinExistence type="predicted"/>
<dbReference type="InterPro" id="IPR001307">
    <property type="entry name" value="Thiosulphate_STrfase_CS"/>
</dbReference>
<evidence type="ECO:0000313" key="2">
    <source>
        <dbReference type="EMBL" id="SFV33911.1"/>
    </source>
</evidence>
<dbReference type="PANTHER" id="PTHR43031">
    <property type="entry name" value="FAD-DEPENDENT OXIDOREDUCTASE"/>
    <property type="match status" value="1"/>
</dbReference>
<dbReference type="AlphaFoldDB" id="A0A1I7NGX7"/>
<reference evidence="3" key="1">
    <citation type="submission" date="2016-10" db="EMBL/GenBank/DDBJ databases">
        <authorList>
            <person name="Varghese N."/>
            <person name="Submissions S."/>
        </authorList>
    </citation>
    <scope>NUCLEOTIDE SEQUENCE [LARGE SCALE GENOMIC DNA]</scope>
    <source>
        <strain evidence="3">DSM 14807</strain>
    </source>
</reference>
<dbReference type="STRING" id="1393122.SAMN05660895_1849"/>
<dbReference type="PROSITE" id="PS00380">
    <property type="entry name" value="RHODANESE_1"/>
    <property type="match status" value="1"/>
</dbReference>
<accession>A0A1I7NGX7</accession>